<keyword evidence="1 2" id="KW-0732">Signal</keyword>
<comment type="caution">
    <text evidence="4">The sequence shown here is derived from an EMBL/GenBank/DDBJ whole genome shotgun (WGS) entry which is preliminary data.</text>
</comment>
<feature type="chain" id="PRO_5045930035" evidence="2">
    <location>
        <begin position="20"/>
        <end position="461"/>
    </location>
</feature>
<feature type="domain" description="Secretion system C-terminal sorting" evidence="3">
    <location>
        <begin position="394"/>
        <end position="458"/>
    </location>
</feature>
<dbReference type="Proteomes" id="UP001597467">
    <property type="component" value="Unassembled WGS sequence"/>
</dbReference>
<feature type="signal peptide" evidence="2">
    <location>
        <begin position="1"/>
        <end position="19"/>
    </location>
</feature>
<dbReference type="RefSeq" id="WP_379903067.1">
    <property type="nucleotide sequence ID" value="NZ_JBHULM010000011.1"/>
</dbReference>
<evidence type="ECO:0000256" key="1">
    <source>
        <dbReference type="ARBA" id="ARBA00022729"/>
    </source>
</evidence>
<evidence type="ECO:0000313" key="5">
    <source>
        <dbReference type="Proteomes" id="UP001597467"/>
    </source>
</evidence>
<accession>A0ABW5K0L0</accession>
<dbReference type="EMBL" id="JBHULM010000011">
    <property type="protein sequence ID" value="MFD2542311.1"/>
    <property type="molecule type" value="Genomic_DNA"/>
</dbReference>
<sequence>MKKTLLTLTLTLVSLIGFSQTYTWHSVDDCVTMNAVPSGNAVYVTSVANPDTVNPVANPNTSINVSSITSDSSNNNITFDLPAGITAGTNFSISFRFWTANAGSNNDGSGRMIVRMYNSSLGTGASSRLNLPVANKVGGEWEDYTYSETSLPDNADGTINGAGGYDKLLIIPSNNAVAIETLYFDDIEMNIENSYTTLPSEATLATDNQWYYNNSPDAFNTTVEGWGGGSDVLASQPTPTTNGNSSPTVLKFTRNDLDATTGIKFDQATSGFKYDEGDGKITVRIYPECNVAYGTPNLKIRARYNAAAGTQIQTDGTTDLIANQWNEVSLDLTDAGNQAGLTSDGIYNEVYLIFNQGVNIDTEGNPAVFYIDALQVPSAGSLSVDDFELNSFSIYPNPVKNSFKIDTNSSIETVEVYNITGRLIKTFTQENTYDISDLATGIYIANIKTQFGVKTIKIVKQ</sequence>
<protein>
    <submittedName>
        <fullName evidence="4">T9SS type A sorting domain-containing protein</fullName>
    </submittedName>
</protein>
<dbReference type="InterPro" id="IPR026444">
    <property type="entry name" value="Secre_tail"/>
</dbReference>
<evidence type="ECO:0000313" key="4">
    <source>
        <dbReference type="EMBL" id="MFD2542311.1"/>
    </source>
</evidence>
<reference evidence="5" key="1">
    <citation type="journal article" date="2019" name="Int. J. Syst. Evol. Microbiol.">
        <title>The Global Catalogue of Microorganisms (GCM) 10K type strain sequencing project: providing services to taxonomists for standard genome sequencing and annotation.</title>
        <authorList>
            <consortium name="The Broad Institute Genomics Platform"/>
            <consortium name="The Broad Institute Genome Sequencing Center for Infectious Disease"/>
            <person name="Wu L."/>
            <person name="Ma J."/>
        </authorList>
    </citation>
    <scope>NUCLEOTIDE SEQUENCE [LARGE SCALE GENOMIC DNA]</scope>
    <source>
        <strain evidence="5">KCTC 42808</strain>
    </source>
</reference>
<dbReference type="NCBIfam" id="TIGR04183">
    <property type="entry name" value="Por_Secre_tail"/>
    <property type="match status" value="1"/>
</dbReference>
<proteinExistence type="predicted"/>
<evidence type="ECO:0000256" key="2">
    <source>
        <dbReference type="SAM" id="SignalP"/>
    </source>
</evidence>
<organism evidence="4 5">
    <name type="scientific">Lacinutrix gracilariae</name>
    <dbReference type="NCBI Taxonomy" id="1747198"/>
    <lineage>
        <taxon>Bacteria</taxon>
        <taxon>Pseudomonadati</taxon>
        <taxon>Bacteroidota</taxon>
        <taxon>Flavobacteriia</taxon>
        <taxon>Flavobacteriales</taxon>
        <taxon>Flavobacteriaceae</taxon>
        <taxon>Lacinutrix</taxon>
    </lineage>
</organism>
<dbReference type="Pfam" id="PF18962">
    <property type="entry name" value="Por_Secre_tail"/>
    <property type="match status" value="1"/>
</dbReference>
<keyword evidence="5" id="KW-1185">Reference proteome</keyword>
<evidence type="ECO:0000259" key="3">
    <source>
        <dbReference type="Pfam" id="PF18962"/>
    </source>
</evidence>
<name>A0ABW5K0L0_9FLAO</name>
<gene>
    <name evidence="4" type="ORF">ACFSSB_08270</name>
</gene>